<evidence type="ECO:0000313" key="13">
    <source>
        <dbReference type="WBParaSite" id="SMUV_0000778901-mRNA-1"/>
    </source>
</evidence>
<evidence type="ECO:0000256" key="9">
    <source>
        <dbReference type="ARBA" id="ARBA00023277"/>
    </source>
</evidence>
<keyword evidence="8" id="KW-0325">Glycoprotein</keyword>
<dbReference type="Pfam" id="PF11721">
    <property type="entry name" value="Malectin"/>
    <property type="match status" value="1"/>
</dbReference>
<evidence type="ECO:0000256" key="1">
    <source>
        <dbReference type="ARBA" id="ARBA00004115"/>
    </source>
</evidence>
<dbReference type="WBParaSite" id="SMUV_0000778901-mRNA-1">
    <property type="protein sequence ID" value="SMUV_0000778901-mRNA-1"/>
    <property type="gene ID" value="SMUV_0000778901"/>
</dbReference>
<keyword evidence="3 10" id="KW-0812">Transmembrane</keyword>
<evidence type="ECO:0000256" key="8">
    <source>
        <dbReference type="ARBA" id="ARBA00023180"/>
    </source>
</evidence>
<name>A0A0N5ASL5_9BILA</name>
<comment type="subcellular location">
    <subcellularLocation>
        <location evidence="1">Endoplasmic reticulum membrane</location>
        <topology evidence="1">Single-pass type I membrane protein</topology>
    </subcellularLocation>
</comment>
<keyword evidence="12" id="KW-1185">Reference proteome</keyword>
<dbReference type="GO" id="GO:0005789">
    <property type="term" value="C:endoplasmic reticulum membrane"/>
    <property type="evidence" value="ECO:0007669"/>
    <property type="project" value="UniProtKB-SubCell"/>
</dbReference>
<dbReference type="STRING" id="451379.A0A0N5ASL5"/>
<dbReference type="GO" id="GO:0030246">
    <property type="term" value="F:carbohydrate binding"/>
    <property type="evidence" value="ECO:0007669"/>
    <property type="project" value="InterPro"/>
</dbReference>
<dbReference type="Gene3D" id="2.60.120.430">
    <property type="entry name" value="Galactose-binding lectin"/>
    <property type="match status" value="1"/>
</dbReference>
<organism evidence="12 13">
    <name type="scientific">Syphacia muris</name>
    <dbReference type="NCBI Taxonomy" id="451379"/>
    <lineage>
        <taxon>Eukaryota</taxon>
        <taxon>Metazoa</taxon>
        <taxon>Ecdysozoa</taxon>
        <taxon>Nematoda</taxon>
        <taxon>Chromadorea</taxon>
        <taxon>Rhabditida</taxon>
        <taxon>Spirurina</taxon>
        <taxon>Oxyuridomorpha</taxon>
        <taxon>Oxyuroidea</taxon>
        <taxon>Oxyuridae</taxon>
        <taxon>Syphacia</taxon>
    </lineage>
</organism>
<dbReference type="Proteomes" id="UP000046393">
    <property type="component" value="Unplaced"/>
</dbReference>
<keyword evidence="4" id="KW-0732">Signal</keyword>
<evidence type="ECO:0000256" key="7">
    <source>
        <dbReference type="ARBA" id="ARBA00023136"/>
    </source>
</evidence>
<dbReference type="AlphaFoldDB" id="A0A0N5ASL5"/>
<proteinExistence type="inferred from homology"/>
<keyword evidence="9" id="KW-0119">Carbohydrate metabolism</keyword>
<evidence type="ECO:0000256" key="10">
    <source>
        <dbReference type="SAM" id="Phobius"/>
    </source>
</evidence>
<keyword evidence="5" id="KW-0256">Endoplasmic reticulum</keyword>
<dbReference type="InterPro" id="IPR021720">
    <property type="entry name" value="Malectin_dom"/>
</dbReference>
<keyword evidence="6 10" id="KW-1133">Transmembrane helix</keyword>
<keyword evidence="7 10" id="KW-0472">Membrane</keyword>
<accession>A0A0N5ASL5</accession>
<dbReference type="PANTHER" id="PTHR13460:SF0">
    <property type="entry name" value="MALECTIN"/>
    <property type="match status" value="1"/>
</dbReference>
<protein>
    <submittedName>
        <fullName evidence="13">Malectin domain-containing protein</fullName>
    </submittedName>
</protein>
<evidence type="ECO:0000256" key="3">
    <source>
        <dbReference type="ARBA" id="ARBA00022692"/>
    </source>
</evidence>
<feature type="transmembrane region" description="Helical" evidence="10">
    <location>
        <begin position="241"/>
        <end position="262"/>
    </location>
</feature>
<evidence type="ECO:0000313" key="12">
    <source>
        <dbReference type="Proteomes" id="UP000046393"/>
    </source>
</evidence>
<feature type="domain" description="Malectin" evidence="11">
    <location>
        <begin position="18"/>
        <end position="180"/>
    </location>
</feature>
<evidence type="ECO:0000256" key="2">
    <source>
        <dbReference type="ARBA" id="ARBA00009141"/>
    </source>
</evidence>
<evidence type="ECO:0000256" key="4">
    <source>
        <dbReference type="ARBA" id="ARBA00022729"/>
    </source>
</evidence>
<evidence type="ECO:0000259" key="11">
    <source>
        <dbReference type="Pfam" id="PF11721"/>
    </source>
</evidence>
<dbReference type="PANTHER" id="PTHR13460">
    <property type="match status" value="1"/>
</dbReference>
<sequence>MTIFKRVLYVIRNRLGVKIGLGGKAHIDSNGIKYQADYLEDGIASDYGTRYEIARVDSKDAILYQTERYSLDDFSYDIPLPSKNGIYTLVLKFCEVYFRSAGKKACSCYVFDVLLNDGVIISDLDIWKMAGGTGVAYDQLVTFELKGNEVYIGENIIEVSGGLKLTFAKGLHDNPKINAFYLYRGSKQEIPPLLNLAEFLNKDDVEEEEKIVDLDSKETPRKVRLDDEPLAEDPYEKQDSAYIIFSFLVLVVCFFPILYCLCKM</sequence>
<dbReference type="InterPro" id="IPR039155">
    <property type="entry name" value="MLEC"/>
</dbReference>
<evidence type="ECO:0000256" key="5">
    <source>
        <dbReference type="ARBA" id="ARBA00022824"/>
    </source>
</evidence>
<comment type="similarity">
    <text evidence="2">Belongs to the malectin family.</text>
</comment>
<evidence type="ECO:0000256" key="6">
    <source>
        <dbReference type="ARBA" id="ARBA00022989"/>
    </source>
</evidence>
<reference evidence="13" key="1">
    <citation type="submission" date="2017-02" db="UniProtKB">
        <authorList>
            <consortium name="WormBaseParasite"/>
        </authorList>
    </citation>
    <scope>IDENTIFICATION</scope>
</reference>